<dbReference type="RefSeq" id="XP_033674278.1">
    <property type="nucleotide sequence ID" value="XM_033803293.1"/>
</dbReference>
<reference evidence="2" key="1">
    <citation type="journal article" date="2020" name="Stud. Mycol.">
        <title>101 Dothideomycetes genomes: a test case for predicting lifestyles and emergence of pathogens.</title>
        <authorList>
            <person name="Haridas S."/>
            <person name="Albert R."/>
            <person name="Binder M."/>
            <person name="Bloem J."/>
            <person name="Labutti K."/>
            <person name="Salamov A."/>
            <person name="Andreopoulos B."/>
            <person name="Baker S."/>
            <person name="Barry K."/>
            <person name="Bills G."/>
            <person name="Bluhm B."/>
            <person name="Cannon C."/>
            <person name="Castanera R."/>
            <person name="Culley D."/>
            <person name="Daum C."/>
            <person name="Ezra D."/>
            <person name="Gonzalez J."/>
            <person name="Henrissat B."/>
            <person name="Kuo A."/>
            <person name="Liang C."/>
            <person name="Lipzen A."/>
            <person name="Lutzoni F."/>
            <person name="Magnuson J."/>
            <person name="Mondo S."/>
            <person name="Nolan M."/>
            <person name="Ohm R."/>
            <person name="Pangilinan J."/>
            <person name="Park H.-J."/>
            <person name="Ramirez L."/>
            <person name="Alfaro M."/>
            <person name="Sun H."/>
            <person name="Tritt A."/>
            <person name="Yoshinaga Y."/>
            <person name="Zwiers L.-H."/>
            <person name="Turgeon B."/>
            <person name="Goodwin S."/>
            <person name="Spatafora J."/>
            <person name="Crous P."/>
            <person name="Grigoriev I."/>
        </authorList>
    </citation>
    <scope>NUCLEOTIDE SEQUENCE</scope>
    <source>
        <strain evidence="2">ATCC 36951</strain>
    </source>
</reference>
<feature type="region of interest" description="Disordered" evidence="1">
    <location>
        <begin position="66"/>
        <end position="88"/>
    </location>
</feature>
<name>A0A6A6D5H6_ZASCE</name>
<dbReference type="AlphaFoldDB" id="A0A6A6D5H6"/>
<protein>
    <submittedName>
        <fullName evidence="2">Uncharacterized protein</fullName>
    </submittedName>
</protein>
<feature type="compositionally biased region" description="Low complexity" evidence="1">
    <location>
        <begin position="74"/>
        <end position="83"/>
    </location>
</feature>
<organism evidence="2 3">
    <name type="scientific">Zasmidium cellare ATCC 36951</name>
    <dbReference type="NCBI Taxonomy" id="1080233"/>
    <lineage>
        <taxon>Eukaryota</taxon>
        <taxon>Fungi</taxon>
        <taxon>Dikarya</taxon>
        <taxon>Ascomycota</taxon>
        <taxon>Pezizomycotina</taxon>
        <taxon>Dothideomycetes</taxon>
        <taxon>Dothideomycetidae</taxon>
        <taxon>Mycosphaerellales</taxon>
        <taxon>Mycosphaerellaceae</taxon>
        <taxon>Zasmidium</taxon>
    </lineage>
</organism>
<gene>
    <name evidence="2" type="ORF">M409DRAFT_15674</name>
</gene>
<evidence type="ECO:0000256" key="1">
    <source>
        <dbReference type="SAM" id="MobiDB-lite"/>
    </source>
</evidence>
<evidence type="ECO:0000313" key="3">
    <source>
        <dbReference type="Proteomes" id="UP000799537"/>
    </source>
</evidence>
<dbReference type="OrthoDB" id="3941563at2759"/>
<dbReference type="GeneID" id="54556565"/>
<dbReference type="Proteomes" id="UP000799537">
    <property type="component" value="Unassembled WGS sequence"/>
</dbReference>
<proteinExistence type="predicted"/>
<sequence>MEHSPAYSPAVCIRLINDMAATQDHHCSLCSFLNGQDHNCQHEKASNAILRTATPFSDCSFYTAQSDVSEDDSGSLSSRSSSSTIKARIQVSKSNLKSHALRRTSSPQKCSLRELHHQHESQCQLRQQESEERLQQVYESQILAYLNSQYEDLGAIPE</sequence>
<dbReference type="EMBL" id="ML993579">
    <property type="protein sequence ID" value="KAF2173389.1"/>
    <property type="molecule type" value="Genomic_DNA"/>
</dbReference>
<evidence type="ECO:0000313" key="2">
    <source>
        <dbReference type="EMBL" id="KAF2173389.1"/>
    </source>
</evidence>
<accession>A0A6A6D5H6</accession>
<keyword evidence="3" id="KW-1185">Reference proteome</keyword>